<organism evidence="2 3">
    <name type="scientific">Pseudolabrys taiwanensis</name>
    <dbReference type="NCBI Taxonomy" id="331696"/>
    <lineage>
        <taxon>Bacteria</taxon>
        <taxon>Pseudomonadati</taxon>
        <taxon>Pseudomonadota</taxon>
        <taxon>Alphaproteobacteria</taxon>
        <taxon>Hyphomicrobiales</taxon>
        <taxon>Xanthobacteraceae</taxon>
        <taxon>Pseudolabrys</taxon>
    </lineage>
</organism>
<feature type="region of interest" description="Disordered" evidence="1">
    <location>
        <begin position="1"/>
        <end position="76"/>
    </location>
</feature>
<gene>
    <name evidence="2" type="ORF">DW352_10225</name>
</gene>
<reference evidence="2 3" key="1">
    <citation type="submission" date="2018-07" db="EMBL/GenBank/DDBJ databases">
        <authorList>
            <person name="Quirk P.G."/>
            <person name="Krulwich T.A."/>
        </authorList>
    </citation>
    <scope>NUCLEOTIDE SEQUENCE [LARGE SCALE GENOMIC DNA]</scope>
    <source>
        <strain evidence="2 3">CC-BB4</strain>
    </source>
</reference>
<sequence length="76" mass="8721">MESQAWPRTSDESRASAVRALGATSRRRDVRGLDRREGNWRRISDAPARPPLPAPRLETLIRHPSLSGRDRKDYNQ</sequence>
<evidence type="ECO:0000256" key="1">
    <source>
        <dbReference type="SAM" id="MobiDB-lite"/>
    </source>
</evidence>
<dbReference type="EMBL" id="CP031417">
    <property type="protein sequence ID" value="AXK80852.1"/>
    <property type="molecule type" value="Genomic_DNA"/>
</dbReference>
<protein>
    <submittedName>
        <fullName evidence="2">Uncharacterized protein</fullName>
    </submittedName>
</protein>
<dbReference type="AlphaFoldDB" id="A0A345ZVA5"/>
<dbReference type="Proteomes" id="UP000254889">
    <property type="component" value="Chromosome"/>
</dbReference>
<evidence type="ECO:0000313" key="3">
    <source>
        <dbReference type="Proteomes" id="UP000254889"/>
    </source>
</evidence>
<keyword evidence="3" id="KW-1185">Reference proteome</keyword>
<accession>A0A345ZVA5</accession>
<dbReference type="KEGG" id="ptaw:DW352_10225"/>
<name>A0A345ZVA5_9HYPH</name>
<evidence type="ECO:0000313" key="2">
    <source>
        <dbReference type="EMBL" id="AXK80852.1"/>
    </source>
</evidence>
<proteinExistence type="predicted"/>
<feature type="compositionally biased region" description="Basic and acidic residues" evidence="1">
    <location>
        <begin position="26"/>
        <end position="44"/>
    </location>
</feature>